<evidence type="ECO:0000256" key="1">
    <source>
        <dbReference type="ARBA" id="ARBA00004651"/>
    </source>
</evidence>
<feature type="transmembrane region" description="Helical" evidence="7">
    <location>
        <begin position="138"/>
        <end position="160"/>
    </location>
</feature>
<dbReference type="RefSeq" id="WP_261935620.1">
    <property type="nucleotide sequence ID" value="NZ_AP018817.1"/>
</dbReference>
<dbReference type="InterPro" id="IPR003593">
    <property type="entry name" value="AAA+_ATPase"/>
</dbReference>
<dbReference type="Pfam" id="PF00005">
    <property type="entry name" value="ABC_tran"/>
    <property type="match status" value="1"/>
</dbReference>
<evidence type="ECO:0000259" key="9">
    <source>
        <dbReference type="PROSITE" id="PS50929"/>
    </source>
</evidence>
<feature type="domain" description="ABC transporter" evidence="8">
    <location>
        <begin position="343"/>
        <end position="575"/>
    </location>
</feature>
<evidence type="ECO:0000313" key="11">
    <source>
        <dbReference type="Proteomes" id="UP001059971"/>
    </source>
</evidence>
<keyword evidence="6 7" id="KW-0472">Membrane</keyword>
<dbReference type="SUPFAM" id="SSF90123">
    <property type="entry name" value="ABC transporter transmembrane region"/>
    <property type="match status" value="1"/>
</dbReference>
<reference evidence="10" key="1">
    <citation type="submission" date="2018-07" db="EMBL/GenBank/DDBJ databases">
        <title>Complete genome sequence of Sphingomonas bisphenolicum strain AO1, a bisphenol A degradative bacterium isolated from Japanese farm field.</title>
        <authorList>
            <person name="Murakami M."/>
            <person name="Koh M."/>
            <person name="Koba S."/>
            <person name="Matsumura Y."/>
        </authorList>
    </citation>
    <scope>NUCLEOTIDE SEQUENCE</scope>
    <source>
        <strain evidence="10">AO1</strain>
    </source>
</reference>
<dbReference type="Gene3D" id="3.40.50.300">
    <property type="entry name" value="P-loop containing nucleotide triphosphate hydrolases"/>
    <property type="match status" value="1"/>
</dbReference>
<dbReference type="PROSITE" id="PS50893">
    <property type="entry name" value="ABC_TRANSPORTER_2"/>
    <property type="match status" value="1"/>
</dbReference>
<dbReference type="SMART" id="SM00382">
    <property type="entry name" value="AAA"/>
    <property type="match status" value="1"/>
</dbReference>
<dbReference type="Proteomes" id="UP001059971">
    <property type="component" value="Chromosome 1"/>
</dbReference>
<dbReference type="CDD" id="cd18587">
    <property type="entry name" value="ABC_6TM_LapB_like"/>
    <property type="match status" value="1"/>
</dbReference>
<dbReference type="InterPro" id="IPR036640">
    <property type="entry name" value="ABC1_TM_sf"/>
</dbReference>
<evidence type="ECO:0000256" key="7">
    <source>
        <dbReference type="SAM" id="Phobius"/>
    </source>
</evidence>
<feature type="domain" description="ABC transmembrane type-1" evidence="9">
    <location>
        <begin position="32"/>
        <end position="310"/>
    </location>
</feature>
<organism evidence="10 11">
    <name type="scientific">Sphingomonas bisphenolicum</name>
    <dbReference type="NCBI Taxonomy" id="296544"/>
    <lineage>
        <taxon>Bacteria</taxon>
        <taxon>Pseudomonadati</taxon>
        <taxon>Pseudomonadota</taxon>
        <taxon>Alphaproteobacteria</taxon>
        <taxon>Sphingomonadales</taxon>
        <taxon>Sphingomonadaceae</taxon>
        <taxon>Sphingomonas</taxon>
    </lineage>
</organism>
<dbReference type="InterPro" id="IPR011527">
    <property type="entry name" value="ABC1_TM_dom"/>
</dbReference>
<sequence>MTDQPLIAAARQRFAPWLIEPMLRNRGTYIKVAAAAAMINLFAMVSSLFTMTVYDRVIPNDASSSLVGLSIGLAIVVIFDFVLRLLRVYFVDIAGANIDYEVGDTLFAKLLSMRLDRRPGSTGTLTGLMRELETLRDFFASATLTAIIDVPFVIITLAVMAMLGGILVLPPLAMIPVVVVAGLITNPALDRLSAASLGDGLRKQSVLVETVGSLETVKAIGAGGMLGARWRSALKSHAQSSLSQRLTASIAMTVANSANIIAYCGIIILGVGLIRDNSITTGALLACSILCGRAIAPLAQIANLLARLSATRIACRQINTLMDTPSEGPAGEPLQPAQLLGAIELRNVAFRYPRAAEKALDQISLSIAPGERVGFLGRVGSGKSTLARLILGLYEPQEGVVMIDGTDVRQFDPGRLRRFIGAAMQDNVLIAGSVRDNICLDRTDIDHDEMIRVASLSGTHGFMGKIVNGYDLKLTDRGEGLSGGQRQSISLARALAGRPPILVFDEPSSAMDIQTETDLIDRLQPEVEGRTILLITHRPSLLRLVDRIVVMEQGRIAADGPRDIILQRLTRGKAA</sequence>
<accession>A0ABN5W7L1</accession>
<name>A0ABN5W7L1_9SPHN</name>
<dbReference type="InterPro" id="IPR039421">
    <property type="entry name" value="Type_1_exporter"/>
</dbReference>
<dbReference type="PROSITE" id="PS50929">
    <property type="entry name" value="ABC_TM1F"/>
    <property type="match status" value="1"/>
</dbReference>
<dbReference type="EMBL" id="AP018817">
    <property type="protein sequence ID" value="BBF68050.1"/>
    <property type="molecule type" value="Genomic_DNA"/>
</dbReference>
<evidence type="ECO:0000256" key="3">
    <source>
        <dbReference type="ARBA" id="ARBA00022741"/>
    </source>
</evidence>
<dbReference type="Pfam" id="PF00664">
    <property type="entry name" value="ABC_membrane"/>
    <property type="match status" value="1"/>
</dbReference>
<feature type="transmembrane region" description="Helical" evidence="7">
    <location>
        <begin position="32"/>
        <end position="54"/>
    </location>
</feature>
<evidence type="ECO:0000256" key="4">
    <source>
        <dbReference type="ARBA" id="ARBA00022840"/>
    </source>
</evidence>
<proteinExistence type="predicted"/>
<feature type="transmembrane region" description="Helical" evidence="7">
    <location>
        <begin position="66"/>
        <end position="86"/>
    </location>
</feature>
<dbReference type="PANTHER" id="PTHR43394">
    <property type="entry name" value="ATP-DEPENDENT PERMEASE MDL1, MITOCHONDRIAL"/>
    <property type="match status" value="1"/>
</dbReference>
<evidence type="ECO:0008006" key="12">
    <source>
        <dbReference type="Google" id="ProtNLM"/>
    </source>
</evidence>
<keyword evidence="5 7" id="KW-1133">Transmembrane helix</keyword>
<evidence type="ECO:0000259" key="8">
    <source>
        <dbReference type="PROSITE" id="PS50893"/>
    </source>
</evidence>
<keyword evidence="11" id="KW-1185">Reference proteome</keyword>
<keyword evidence="2 7" id="KW-0812">Transmembrane</keyword>
<dbReference type="Gene3D" id="1.20.1560.10">
    <property type="entry name" value="ABC transporter type 1, transmembrane domain"/>
    <property type="match status" value="1"/>
</dbReference>
<evidence type="ECO:0000256" key="5">
    <source>
        <dbReference type="ARBA" id="ARBA00022989"/>
    </source>
</evidence>
<evidence type="ECO:0000256" key="6">
    <source>
        <dbReference type="ARBA" id="ARBA00023136"/>
    </source>
</evidence>
<comment type="subcellular location">
    <subcellularLocation>
        <location evidence="1">Cell membrane</location>
        <topology evidence="1">Multi-pass membrane protein</topology>
    </subcellularLocation>
</comment>
<feature type="transmembrane region" description="Helical" evidence="7">
    <location>
        <begin position="166"/>
        <end position="184"/>
    </location>
</feature>
<dbReference type="InterPro" id="IPR027417">
    <property type="entry name" value="P-loop_NTPase"/>
</dbReference>
<protein>
    <recommendedName>
        <fullName evidence="12">ATPase</fullName>
    </recommendedName>
</protein>
<dbReference type="SUPFAM" id="SSF52540">
    <property type="entry name" value="P-loop containing nucleoside triphosphate hydrolases"/>
    <property type="match status" value="1"/>
</dbReference>
<keyword evidence="3" id="KW-0547">Nucleotide-binding</keyword>
<evidence type="ECO:0000313" key="10">
    <source>
        <dbReference type="EMBL" id="BBF68050.1"/>
    </source>
</evidence>
<keyword evidence="4" id="KW-0067">ATP-binding</keyword>
<evidence type="ECO:0000256" key="2">
    <source>
        <dbReference type="ARBA" id="ARBA00022692"/>
    </source>
</evidence>
<dbReference type="InterPro" id="IPR003439">
    <property type="entry name" value="ABC_transporter-like_ATP-bd"/>
</dbReference>
<gene>
    <name evidence="10" type="ORF">SBA_ch1_02500</name>
</gene>
<feature type="transmembrane region" description="Helical" evidence="7">
    <location>
        <begin position="246"/>
        <end position="271"/>
    </location>
</feature>
<dbReference type="PANTHER" id="PTHR43394:SF1">
    <property type="entry name" value="ATP-BINDING CASSETTE SUB-FAMILY B MEMBER 10, MITOCHONDRIAL"/>
    <property type="match status" value="1"/>
</dbReference>